<dbReference type="Gene3D" id="3.40.50.150">
    <property type="entry name" value="Vaccinia Virus protein VP39"/>
    <property type="match status" value="1"/>
</dbReference>
<keyword evidence="3" id="KW-1185">Reference proteome</keyword>
<dbReference type="InterPro" id="IPR013216">
    <property type="entry name" value="Methyltransf_11"/>
</dbReference>
<accession>A3IPR5</accession>
<protein>
    <recommendedName>
        <fullName evidence="1">Methyltransferase type 11 domain-containing protein</fullName>
    </recommendedName>
</protein>
<dbReference type="PANTHER" id="PTHR43861:SF1">
    <property type="entry name" value="TRANS-ACONITATE 2-METHYLTRANSFERASE"/>
    <property type="match status" value="1"/>
</dbReference>
<comment type="caution">
    <text evidence="2">The sequence shown here is derived from an EMBL/GenBank/DDBJ whole genome shotgun (WGS) entry which is preliminary data.</text>
</comment>
<reference evidence="2 3" key="1">
    <citation type="submission" date="2007-03" db="EMBL/GenBank/DDBJ databases">
        <authorList>
            <person name="Stal L."/>
            <person name="Ferriera S."/>
            <person name="Johnson J."/>
            <person name="Kravitz S."/>
            <person name="Beeson K."/>
            <person name="Sutton G."/>
            <person name="Rogers Y.-H."/>
            <person name="Friedman R."/>
            <person name="Frazier M."/>
            <person name="Venter J.C."/>
        </authorList>
    </citation>
    <scope>NUCLEOTIDE SEQUENCE [LARGE SCALE GENOMIC DNA]</scope>
    <source>
        <strain evidence="2 3">CCY0110</strain>
    </source>
</reference>
<dbReference type="eggNOG" id="COG4106">
    <property type="taxonomic scope" value="Bacteria"/>
</dbReference>
<proteinExistence type="predicted"/>
<dbReference type="AlphaFoldDB" id="A3IPR5"/>
<evidence type="ECO:0000313" key="2">
    <source>
        <dbReference type="EMBL" id="EAZ91555.1"/>
    </source>
</evidence>
<dbReference type="EMBL" id="AAXW01000013">
    <property type="protein sequence ID" value="EAZ91555.1"/>
    <property type="molecule type" value="Genomic_DNA"/>
</dbReference>
<sequence length="250" mass="27732">MNKQTWNPQEYQENASFVAELGSSVLSLLNPQPDESILDLGCGNGTLTEKIASVAREVIGIDSSPSMVQATQEKGLNAVVMSADSITYKNTFDAVFSNAVLHWITDYDSVIKGVFASLKPKGRFVGEFGGYGNIATLIKGMETVVSQNKSMGQFTNPWFFPKADEYKNHLENNGFDVIDISLIPRPTPLKTGVKEWLKIFANHIVSGMPTDMETVFLTQTEQLVKPILYTEKDGWVADYVRLRFHAVKTP</sequence>
<dbReference type="SUPFAM" id="SSF53335">
    <property type="entry name" value="S-adenosyl-L-methionine-dependent methyltransferases"/>
    <property type="match status" value="1"/>
</dbReference>
<evidence type="ECO:0000259" key="1">
    <source>
        <dbReference type="Pfam" id="PF08241"/>
    </source>
</evidence>
<dbReference type="Proteomes" id="UP000003781">
    <property type="component" value="Unassembled WGS sequence"/>
</dbReference>
<dbReference type="GO" id="GO:0008757">
    <property type="term" value="F:S-adenosylmethionine-dependent methyltransferase activity"/>
    <property type="evidence" value="ECO:0007669"/>
    <property type="project" value="InterPro"/>
</dbReference>
<feature type="domain" description="Methyltransferase type 11" evidence="1">
    <location>
        <begin position="38"/>
        <end position="125"/>
    </location>
</feature>
<dbReference type="Pfam" id="PF08241">
    <property type="entry name" value="Methyltransf_11"/>
    <property type="match status" value="1"/>
</dbReference>
<dbReference type="RefSeq" id="WP_008275383.1">
    <property type="nucleotide sequence ID" value="NZ_AAXW01000013.1"/>
</dbReference>
<gene>
    <name evidence="2" type="ORF">CY0110_13581</name>
</gene>
<evidence type="ECO:0000313" key="3">
    <source>
        <dbReference type="Proteomes" id="UP000003781"/>
    </source>
</evidence>
<name>A3IPR5_9CHRO</name>
<dbReference type="PANTHER" id="PTHR43861">
    <property type="entry name" value="TRANS-ACONITATE 2-METHYLTRANSFERASE-RELATED"/>
    <property type="match status" value="1"/>
</dbReference>
<dbReference type="OrthoDB" id="9760689at2"/>
<dbReference type="InterPro" id="IPR029063">
    <property type="entry name" value="SAM-dependent_MTases_sf"/>
</dbReference>
<dbReference type="CDD" id="cd02440">
    <property type="entry name" value="AdoMet_MTases"/>
    <property type="match status" value="1"/>
</dbReference>
<organism evidence="2 3">
    <name type="scientific">Crocosphaera chwakensis CCY0110</name>
    <dbReference type="NCBI Taxonomy" id="391612"/>
    <lineage>
        <taxon>Bacteria</taxon>
        <taxon>Bacillati</taxon>
        <taxon>Cyanobacteriota</taxon>
        <taxon>Cyanophyceae</taxon>
        <taxon>Oscillatoriophycideae</taxon>
        <taxon>Chroococcales</taxon>
        <taxon>Aphanothecaceae</taxon>
        <taxon>Crocosphaera</taxon>
        <taxon>Crocosphaera chwakensis</taxon>
    </lineage>
</organism>